<dbReference type="GeneID" id="78822003"/>
<feature type="compositionally biased region" description="Basic and acidic residues" evidence="1">
    <location>
        <begin position="42"/>
        <end position="54"/>
    </location>
</feature>
<accession>A0ABD5Y2L0</accession>
<dbReference type="AlphaFoldDB" id="A0ABD5Y2L0"/>
<gene>
    <name evidence="2" type="ORF">ACFQMA_17825</name>
</gene>
<dbReference type="EMBL" id="JBHTAS010000001">
    <property type="protein sequence ID" value="MFC7141683.1"/>
    <property type="molecule type" value="Genomic_DNA"/>
</dbReference>
<dbReference type="Pfam" id="PF23373">
    <property type="entry name" value="DUF7093"/>
    <property type="match status" value="1"/>
</dbReference>
<feature type="region of interest" description="Disordered" evidence="1">
    <location>
        <begin position="330"/>
        <end position="358"/>
    </location>
</feature>
<protein>
    <submittedName>
        <fullName evidence="2">Uncharacterized protein</fullName>
    </submittedName>
</protein>
<feature type="compositionally biased region" description="Acidic residues" evidence="1">
    <location>
        <begin position="58"/>
        <end position="75"/>
    </location>
</feature>
<dbReference type="RefSeq" id="WP_274322761.1">
    <property type="nucleotide sequence ID" value="NZ_CP118158.1"/>
</dbReference>
<feature type="compositionally biased region" description="Low complexity" evidence="1">
    <location>
        <begin position="242"/>
        <end position="257"/>
    </location>
</feature>
<feature type="compositionally biased region" description="Acidic residues" evidence="1">
    <location>
        <begin position="126"/>
        <end position="192"/>
    </location>
</feature>
<sequence length="358" mass="37119">MSIKCSLLGHSFGETTVEREREEEGTEVVITITEMETCSRCGESRVVSENKEVTTLEAPDDQDGGADSDESEAATDEFAATPTDDGDDEDDVGGSDATDAVILDDTGDESSAQAEARGAESTIPDAESDAPVESDPDGEDAVIIGDAEDDDRDDGEWPDDDEAESDPDDETARDDAGDDDRDPGEWPDEPTDPAERAGESDEVEILDDGPSDDDATGPADASQPADAGDDAAPDGTTDEADVGAAAGSADGGDAAAAEVDDRTTGEWPEEEDATTSADAMGEWPEATKRDEPADSGVAGPSLDGEEGHSVTVPAGMFKCSECGFTTEADSSSLRAGDFCPECHRGTLLQREDESSPAE</sequence>
<feature type="compositionally biased region" description="Low complexity" evidence="1">
    <location>
        <begin position="217"/>
        <end position="226"/>
    </location>
</feature>
<dbReference type="InterPro" id="IPR055519">
    <property type="entry name" value="DUF7093"/>
</dbReference>
<name>A0ABD5Y2L0_9EURY</name>
<feature type="compositionally biased region" description="Acidic residues" evidence="1">
    <location>
        <begin position="227"/>
        <end position="241"/>
    </location>
</feature>
<evidence type="ECO:0000313" key="3">
    <source>
        <dbReference type="Proteomes" id="UP001596432"/>
    </source>
</evidence>
<organism evidence="2 3">
    <name type="scientific">Halosimplex aquaticum</name>
    <dbReference type="NCBI Taxonomy" id="3026162"/>
    <lineage>
        <taxon>Archaea</taxon>
        <taxon>Methanobacteriati</taxon>
        <taxon>Methanobacteriota</taxon>
        <taxon>Stenosarchaea group</taxon>
        <taxon>Halobacteria</taxon>
        <taxon>Halobacteriales</taxon>
        <taxon>Haloarculaceae</taxon>
        <taxon>Halosimplex</taxon>
    </lineage>
</organism>
<evidence type="ECO:0000313" key="2">
    <source>
        <dbReference type="EMBL" id="MFC7141683.1"/>
    </source>
</evidence>
<evidence type="ECO:0000256" key="1">
    <source>
        <dbReference type="SAM" id="MobiDB-lite"/>
    </source>
</evidence>
<feature type="compositionally biased region" description="Basic and acidic residues" evidence="1">
    <location>
        <begin position="340"/>
        <end position="358"/>
    </location>
</feature>
<proteinExistence type="predicted"/>
<feature type="compositionally biased region" description="Acidic residues" evidence="1">
    <location>
        <begin position="84"/>
        <end position="93"/>
    </location>
</feature>
<feature type="region of interest" description="Disordered" evidence="1">
    <location>
        <begin position="37"/>
        <end position="309"/>
    </location>
</feature>
<feature type="compositionally biased region" description="Acidic residues" evidence="1">
    <location>
        <begin position="200"/>
        <end position="215"/>
    </location>
</feature>
<reference evidence="2 3" key="1">
    <citation type="journal article" date="2019" name="Int. J. Syst. Evol. Microbiol.">
        <title>The Global Catalogue of Microorganisms (GCM) 10K type strain sequencing project: providing services to taxonomists for standard genome sequencing and annotation.</title>
        <authorList>
            <consortium name="The Broad Institute Genomics Platform"/>
            <consortium name="The Broad Institute Genome Sequencing Center for Infectious Disease"/>
            <person name="Wu L."/>
            <person name="Ma J."/>
        </authorList>
    </citation>
    <scope>NUCLEOTIDE SEQUENCE [LARGE SCALE GENOMIC DNA]</scope>
    <source>
        <strain evidence="2 3">XZYJT29</strain>
    </source>
</reference>
<comment type="caution">
    <text evidence="2">The sequence shown here is derived from an EMBL/GenBank/DDBJ whole genome shotgun (WGS) entry which is preliminary data.</text>
</comment>
<dbReference type="Proteomes" id="UP001596432">
    <property type="component" value="Unassembled WGS sequence"/>
</dbReference>
<keyword evidence="3" id="KW-1185">Reference proteome</keyword>